<evidence type="ECO:0000313" key="10">
    <source>
        <dbReference type="EMBL" id="QMU27557.1"/>
    </source>
</evidence>
<comment type="cofactor">
    <cofactor evidence="1">
        <name>Zn(2+)</name>
        <dbReference type="ChEBI" id="CHEBI:29105"/>
    </cofactor>
</comment>
<evidence type="ECO:0000256" key="5">
    <source>
        <dbReference type="ARBA" id="ARBA00022833"/>
    </source>
</evidence>
<keyword evidence="11" id="KW-1185">Reference proteome</keyword>
<dbReference type="SMART" id="SM00631">
    <property type="entry name" value="Zn_pept"/>
    <property type="match status" value="1"/>
</dbReference>
<dbReference type="AlphaFoldDB" id="A0A7L7L425"/>
<evidence type="ECO:0000256" key="4">
    <source>
        <dbReference type="ARBA" id="ARBA00022801"/>
    </source>
</evidence>
<dbReference type="InterPro" id="IPR029062">
    <property type="entry name" value="Class_I_gatase-like"/>
</dbReference>
<dbReference type="EMBL" id="CP055153">
    <property type="protein sequence ID" value="QMU27557.1"/>
    <property type="molecule type" value="Genomic_DNA"/>
</dbReference>
<accession>A0A7L7L425</accession>
<keyword evidence="10" id="KW-0121">Carboxypeptidase</keyword>
<keyword evidence="6" id="KW-0482">Metalloprotease</keyword>
<evidence type="ECO:0000259" key="9">
    <source>
        <dbReference type="PROSITE" id="PS52035"/>
    </source>
</evidence>
<organism evidence="10 11">
    <name type="scientific">Adhaeribacter radiodurans</name>
    <dbReference type="NCBI Taxonomy" id="2745197"/>
    <lineage>
        <taxon>Bacteria</taxon>
        <taxon>Pseudomonadati</taxon>
        <taxon>Bacteroidota</taxon>
        <taxon>Cytophagia</taxon>
        <taxon>Cytophagales</taxon>
        <taxon>Hymenobacteraceae</taxon>
        <taxon>Adhaeribacter</taxon>
    </lineage>
</organism>
<evidence type="ECO:0000256" key="7">
    <source>
        <dbReference type="PROSITE-ProRule" id="PRU01379"/>
    </source>
</evidence>
<keyword evidence="3" id="KW-0645">Protease</keyword>
<dbReference type="RefSeq" id="WP_182414752.1">
    <property type="nucleotide sequence ID" value="NZ_CP055153.1"/>
</dbReference>
<gene>
    <name evidence="10" type="ORF">HUW48_05660</name>
</gene>
<reference evidence="10 11" key="2">
    <citation type="submission" date="2020-08" db="EMBL/GenBank/DDBJ databases">
        <title>Adhaeribacter dokdonensis sp. nov., isolated from the rhizosphere of Elymus tsukushiensis, a plant native to the Dokdo Islands, Republic of Korea.</title>
        <authorList>
            <person name="Ghim S.Y."/>
        </authorList>
    </citation>
    <scope>NUCLEOTIDE SEQUENCE [LARGE SCALE GENOMIC DNA]</scope>
    <source>
        <strain evidence="10 11">KUDC8001</strain>
    </source>
</reference>
<evidence type="ECO:0000256" key="1">
    <source>
        <dbReference type="ARBA" id="ARBA00001947"/>
    </source>
</evidence>
<proteinExistence type="inferred from homology"/>
<dbReference type="Proteomes" id="UP000514509">
    <property type="component" value="Chromosome"/>
</dbReference>
<protein>
    <submittedName>
        <fullName evidence="10">Zinc carboxypeptidase</fullName>
    </submittedName>
</protein>
<keyword evidence="8" id="KW-0732">Signal</keyword>
<dbReference type="PANTHER" id="PTHR11705:SF143">
    <property type="entry name" value="SLL0236 PROTEIN"/>
    <property type="match status" value="1"/>
</dbReference>
<dbReference type="Gene3D" id="3.40.630.10">
    <property type="entry name" value="Zn peptidases"/>
    <property type="match status" value="1"/>
</dbReference>
<keyword evidence="4" id="KW-0378">Hydrolase</keyword>
<dbReference type="GO" id="GO:0006508">
    <property type="term" value="P:proteolysis"/>
    <property type="evidence" value="ECO:0007669"/>
    <property type="project" value="UniProtKB-KW"/>
</dbReference>
<reference evidence="10 11" key="1">
    <citation type="submission" date="2020-06" db="EMBL/GenBank/DDBJ databases">
        <authorList>
            <person name="Hwang Y.J."/>
        </authorList>
    </citation>
    <scope>NUCLEOTIDE SEQUENCE [LARGE SCALE GENOMIC DNA]</scope>
    <source>
        <strain evidence="10 11">KUDC8001</strain>
    </source>
</reference>
<evidence type="ECO:0000313" key="11">
    <source>
        <dbReference type="Proteomes" id="UP000514509"/>
    </source>
</evidence>
<dbReference type="GO" id="GO:0008270">
    <property type="term" value="F:zinc ion binding"/>
    <property type="evidence" value="ECO:0007669"/>
    <property type="project" value="InterPro"/>
</dbReference>
<dbReference type="CDD" id="cd06238">
    <property type="entry name" value="M14-like"/>
    <property type="match status" value="1"/>
</dbReference>
<dbReference type="Pfam" id="PF00246">
    <property type="entry name" value="Peptidase_M14"/>
    <property type="match status" value="1"/>
</dbReference>
<dbReference type="InterPro" id="IPR000834">
    <property type="entry name" value="Peptidase_M14"/>
</dbReference>
<comment type="similarity">
    <text evidence="2 7">Belongs to the peptidase M14 family.</text>
</comment>
<dbReference type="SUPFAM" id="SSF53187">
    <property type="entry name" value="Zn-dependent exopeptidases"/>
    <property type="match status" value="1"/>
</dbReference>
<keyword evidence="5" id="KW-0862">Zinc</keyword>
<dbReference type="KEGG" id="add:HUW48_05660"/>
<evidence type="ECO:0000256" key="8">
    <source>
        <dbReference type="SAM" id="SignalP"/>
    </source>
</evidence>
<dbReference type="SUPFAM" id="SSF52317">
    <property type="entry name" value="Class I glutamine amidotransferase-like"/>
    <property type="match status" value="1"/>
</dbReference>
<dbReference type="GO" id="GO:0004181">
    <property type="term" value="F:metallocarboxypeptidase activity"/>
    <property type="evidence" value="ECO:0007669"/>
    <property type="project" value="InterPro"/>
</dbReference>
<sequence>MRLRVLPLFFWLVVLMGSAPLLAQTIQTPAQFLGYNLGERFTPHSQIVRYLEYLAGQAPQRMQVQTYGHTYEGRPLLLATLSSEENFSNREVIRTNNLKRIGLLPGQATGKQPVIVWLSYNVHGNEAVSSEAVMQVLYNLVTGSTPEIKKWLQNTLVLIDPCVNPDGRDRYTNWYNQVANQLPNVSPLAREHQEPWPGGRTNHYLFDLNRDWAWQTQQETQQRIVVYNQWMPQVHADFHEMGPEAPYYFSPAAKPFHEAITPWQRQFQQIIGENNRKYFDKNNWLYFTRETYDLLYPSYGDTWPTFNGAIAMTYEQGGGGRAGRAITKTDGDTLTLSQRIAHHYAASLATIEAASDHQEQVLQEYQKYYQQARTNPTGTYKTYVLKAQGQPGKMQQLTAYLNQQQIKYGYATQKSSNFGFNYSTGKSENLKIEPNDLVISLYQPKSTLLKVLFDPNTKLEDSLTYDITSWAIPYAYGLPAYGLKNRLSKVAEQPLNVALKPATTTTVAAPYAYLARYNSLNDLQFLTALLNKNVKVRFSEKAFEAAGEQYAPGTLIITRTGNARLNATFDVLVKAQADSFGVKLVSSPTGFVSSGVDFGSTSVRSVRKAKIGLLAGDGISSTAFGEIWYFFEQQIHYPVTVLSTENFNRVPWQQLDVLILPDGSYSDLFDEKGLTQLKAWVRAGGKVIALEGAAAHLAGKRDFSLSKRKFTDSLDFKKDPYRALKRYGDAERNALSELVQGGIYRVTLDNSHPLAFGYGPTHFALIQEVNDYPFMQQGWNVGVLKKDSYANGFTGSKVKKRLQDSLVFGTQEMGRGQIIYLANNPLFRAFWHSGKLMFGNAIFMVGQ</sequence>
<feature type="signal peptide" evidence="8">
    <location>
        <begin position="1"/>
        <end position="23"/>
    </location>
</feature>
<feature type="domain" description="Peptidase M14" evidence="9">
    <location>
        <begin position="40"/>
        <end position="354"/>
    </location>
</feature>
<evidence type="ECO:0000256" key="6">
    <source>
        <dbReference type="ARBA" id="ARBA00023049"/>
    </source>
</evidence>
<dbReference type="GO" id="GO:0005615">
    <property type="term" value="C:extracellular space"/>
    <property type="evidence" value="ECO:0007669"/>
    <property type="project" value="TreeGrafter"/>
</dbReference>
<dbReference type="PANTHER" id="PTHR11705">
    <property type="entry name" value="PROTEASE FAMILY M14 CARBOXYPEPTIDASE A,B"/>
    <property type="match status" value="1"/>
</dbReference>
<evidence type="ECO:0000256" key="3">
    <source>
        <dbReference type="ARBA" id="ARBA00022670"/>
    </source>
</evidence>
<evidence type="ECO:0000256" key="2">
    <source>
        <dbReference type="ARBA" id="ARBA00005988"/>
    </source>
</evidence>
<name>A0A7L7L425_9BACT</name>
<feature type="chain" id="PRO_5029833234" evidence="8">
    <location>
        <begin position="24"/>
        <end position="847"/>
    </location>
</feature>
<comment type="caution">
    <text evidence="7">Lacks conserved residue(s) required for the propagation of feature annotation.</text>
</comment>
<dbReference type="PROSITE" id="PS52035">
    <property type="entry name" value="PEPTIDASE_M14"/>
    <property type="match status" value="1"/>
</dbReference>